<evidence type="ECO:0000256" key="4">
    <source>
        <dbReference type="SAM" id="MobiDB-lite"/>
    </source>
</evidence>
<dbReference type="PANTHER" id="PTHR22792">
    <property type="entry name" value="LUPUS LA PROTEIN-RELATED"/>
    <property type="match status" value="1"/>
</dbReference>
<dbReference type="GO" id="GO:0045727">
    <property type="term" value="P:positive regulation of translation"/>
    <property type="evidence" value="ECO:0007669"/>
    <property type="project" value="TreeGrafter"/>
</dbReference>
<feature type="compositionally biased region" description="Basic residues" evidence="4">
    <location>
        <begin position="437"/>
        <end position="447"/>
    </location>
</feature>
<dbReference type="Pfam" id="PF05383">
    <property type="entry name" value="La"/>
    <property type="match status" value="1"/>
</dbReference>
<dbReference type="GO" id="GO:0010494">
    <property type="term" value="C:cytoplasmic stress granule"/>
    <property type="evidence" value="ECO:0007669"/>
    <property type="project" value="TreeGrafter"/>
</dbReference>
<protein>
    <submittedName>
        <fullName evidence="6">La ribonucleoprotein 4Ab</fullName>
    </submittedName>
</protein>
<evidence type="ECO:0000259" key="5">
    <source>
        <dbReference type="PROSITE" id="PS50961"/>
    </source>
</evidence>
<feature type="region of interest" description="Disordered" evidence="4">
    <location>
        <begin position="409"/>
        <end position="465"/>
    </location>
</feature>
<name>A0A8C6WWV2_9GOBI</name>
<dbReference type="GO" id="GO:0003730">
    <property type="term" value="F:mRNA 3'-UTR binding"/>
    <property type="evidence" value="ECO:0007669"/>
    <property type="project" value="TreeGrafter"/>
</dbReference>
<dbReference type="InterPro" id="IPR045180">
    <property type="entry name" value="La_dom_prot"/>
</dbReference>
<evidence type="ECO:0000256" key="2">
    <source>
        <dbReference type="ARBA" id="ARBA00022884"/>
    </source>
</evidence>
<sequence>MVTTKGASLNPNAQVWQEFPVLQTDVLEVTEDSAWVNSYPPPIDFVEDYPEFPSPEGKDFGLVYPDGSDYGSDYDPIAPEVMGNGCDYPDVGYMVFDSQYNGSVEEEVQPEKTLSDESLRESLKKQLEFYFSRENLSKDLYLISQMDSDQFVSIWTIACMEDIKSLTSDMDLIVDVLKASPLVQVDETGEKVRPNHSRCIIILREVPETTPVEEVEALFKNENCPKALSAEFAHNSNWYITFQSDNDALQALKYLREEVKVFQGKPIMARIKAINTFFGKGGFHGMDSSVFTQPPPPQTPSQPFGSPVYIDMQQVYSPQQQYPVYPVVSPAWSPTPMPYFETPLAPFQNSGYVNGYRNSGHYKGNSLPVNGRPRSRNQGYSRPQEMGSGCPVDVPLSPQAQISGVPIRPSSDALSPTSFSPKDTLQAPLLNGEAGRPRRPNYRGMRRKREDELNTKSLPTGEVKLPPPNFDLAACNFPPLPGSVVTAKEEMALDMRLADVVRGLKPASQPVKEAKSADQSDSSSNKAESEASLTEMPVSTPEVELETSCISESNKGEGEVDSSPSSEDASSPQTSVSEETSITSTTNASQSTSTSTASTNASQSTSTSTASTNASQSTSTASTNASQSFPTTPSTNSEPETRKLSYAEVCQRLAKDPPPPIQPPALSPPSTPACVANQPLQELKVNRGTSRAIILINTTPTNPGTTSINAHSEGLMTRTDRDPRTARDREISANRFLRSEDSSAAARSRTFLLRQNRHFMNYI</sequence>
<dbReference type="GO" id="GO:0005829">
    <property type="term" value="C:cytosol"/>
    <property type="evidence" value="ECO:0007669"/>
    <property type="project" value="TreeGrafter"/>
</dbReference>
<dbReference type="InterPro" id="IPR006630">
    <property type="entry name" value="La_HTH"/>
</dbReference>
<dbReference type="PANTHER" id="PTHR22792:SF48">
    <property type="entry name" value="LA-RELATED PROTEIN 4"/>
    <property type="match status" value="1"/>
</dbReference>
<feature type="region of interest" description="Disordered" evidence="4">
    <location>
        <begin position="507"/>
        <end position="642"/>
    </location>
</feature>
<dbReference type="SMART" id="SM00715">
    <property type="entry name" value="LA"/>
    <property type="match status" value="1"/>
</dbReference>
<feature type="domain" description="HTH La-type RNA-binding" evidence="5">
    <location>
        <begin position="113"/>
        <end position="202"/>
    </location>
</feature>
<feature type="region of interest" description="Disordered" evidence="4">
    <location>
        <begin position="358"/>
        <end position="388"/>
    </location>
</feature>
<feature type="compositionally biased region" description="Low complexity" evidence="4">
    <location>
        <begin position="561"/>
        <end position="638"/>
    </location>
</feature>
<accession>A0A8C6WWV2</accession>
<reference evidence="6" key="1">
    <citation type="submission" date="2025-08" db="UniProtKB">
        <authorList>
            <consortium name="Ensembl"/>
        </authorList>
    </citation>
    <scope>IDENTIFICATION</scope>
</reference>
<dbReference type="SUPFAM" id="SSF46785">
    <property type="entry name" value="Winged helix' DNA-binding domain"/>
    <property type="match status" value="1"/>
</dbReference>
<evidence type="ECO:0000256" key="1">
    <source>
        <dbReference type="ARBA" id="ARBA00022553"/>
    </source>
</evidence>
<dbReference type="AlphaFoldDB" id="A0A8C6WWV2"/>
<dbReference type="InterPro" id="IPR036388">
    <property type="entry name" value="WH-like_DNA-bd_sf"/>
</dbReference>
<dbReference type="Ensembl" id="ENSNMLT00000041711.1">
    <property type="protein sequence ID" value="ENSNMLP00000037456.1"/>
    <property type="gene ID" value="ENSNMLG00000023184.1"/>
</dbReference>
<evidence type="ECO:0000313" key="7">
    <source>
        <dbReference type="Proteomes" id="UP000694523"/>
    </source>
</evidence>
<proteinExistence type="predicted"/>
<dbReference type="InterPro" id="IPR058699">
    <property type="entry name" value="RRM_LARP4/4B"/>
</dbReference>
<keyword evidence="2 3" id="KW-0694">RNA-binding</keyword>
<evidence type="ECO:0000313" key="6">
    <source>
        <dbReference type="Ensembl" id="ENSNMLP00000037456.1"/>
    </source>
</evidence>
<keyword evidence="1" id="KW-0597">Phosphoprotein</keyword>
<dbReference type="Gene3D" id="1.10.10.10">
    <property type="entry name" value="Winged helix-like DNA-binding domain superfamily/Winged helix DNA-binding domain"/>
    <property type="match status" value="1"/>
</dbReference>
<organism evidence="6 7">
    <name type="scientific">Neogobius melanostomus</name>
    <name type="common">round goby</name>
    <dbReference type="NCBI Taxonomy" id="47308"/>
    <lineage>
        <taxon>Eukaryota</taxon>
        <taxon>Metazoa</taxon>
        <taxon>Chordata</taxon>
        <taxon>Craniata</taxon>
        <taxon>Vertebrata</taxon>
        <taxon>Euteleostomi</taxon>
        <taxon>Actinopterygii</taxon>
        <taxon>Neopterygii</taxon>
        <taxon>Teleostei</taxon>
        <taxon>Neoteleostei</taxon>
        <taxon>Acanthomorphata</taxon>
        <taxon>Gobiaria</taxon>
        <taxon>Gobiiformes</taxon>
        <taxon>Gobioidei</taxon>
        <taxon>Gobiidae</taxon>
        <taxon>Benthophilinae</taxon>
        <taxon>Neogobiini</taxon>
        <taxon>Neogobius</taxon>
    </lineage>
</organism>
<dbReference type="InterPro" id="IPR036390">
    <property type="entry name" value="WH_DNA-bd_sf"/>
</dbReference>
<reference evidence="6" key="2">
    <citation type="submission" date="2025-09" db="UniProtKB">
        <authorList>
            <consortium name="Ensembl"/>
        </authorList>
    </citation>
    <scope>IDENTIFICATION</scope>
</reference>
<dbReference type="Proteomes" id="UP000694523">
    <property type="component" value="Unplaced"/>
</dbReference>
<feature type="compositionally biased region" description="Polar residues" evidence="4">
    <location>
        <begin position="412"/>
        <end position="423"/>
    </location>
</feature>
<dbReference type="Pfam" id="PF26088">
    <property type="entry name" value="RRM_LARP4"/>
    <property type="match status" value="1"/>
</dbReference>
<dbReference type="PROSITE" id="PS50961">
    <property type="entry name" value="HTH_LA"/>
    <property type="match status" value="1"/>
</dbReference>
<keyword evidence="7" id="KW-1185">Reference proteome</keyword>
<evidence type="ECO:0000256" key="3">
    <source>
        <dbReference type="PROSITE-ProRule" id="PRU00332"/>
    </source>
</evidence>